<evidence type="ECO:0000256" key="9">
    <source>
        <dbReference type="ARBA" id="ARBA00022723"/>
    </source>
</evidence>
<comment type="catalytic activity">
    <reaction evidence="18">
        <text>10-formyltetrahydrofolyl-(gamma-L-Glu)(n) + L-glutamate + ATP = 10-formyltetrahydrofolyl-(gamma-L-Glu)(n+1) + ADP + phosphate + H(+)</text>
        <dbReference type="Rhea" id="RHEA:51904"/>
        <dbReference type="Rhea" id="RHEA-COMP:13088"/>
        <dbReference type="Rhea" id="RHEA-COMP:14300"/>
        <dbReference type="ChEBI" id="CHEBI:15378"/>
        <dbReference type="ChEBI" id="CHEBI:29985"/>
        <dbReference type="ChEBI" id="CHEBI:30616"/>
        <dbReference type="ChEBI" id="CHEBI:43474"/>
        <dbReference type="ChEBI" id="CHEBI:134413"/>
        <dbReference type="ChEBI" id="CHEBI:456216"/>
        <dbReference type="EC" id="6.3.2.17"/>
    </reaction>
</comment>
<evidence type="ECO:0000256" key="4">
    <source>
        <dbReference type="ARBA" id="ARBA00008276"/>
    </source>
</evidence>
<evidence type="ECO:0000256" key="13">
    <source>
        <dbReference type="ARBA" id="ARBA00022909"/>
    </source>
</evidence>
<reference evidence="24" key="2">
    <citation type="submission" date="2024-05" db="EMBL/GenBank/DDBJ databases">
        <title>Rhodohalobacter halophilus gen. nov., sp. nov., a moderately halophilic member of the family Balneolaceae.</title>
        <authorList>
            <person name="Xia J."/>
        </authorList>
    </citation>
    <scope>NUCLEOTIDE SEQUENCE</scope>
    <source>
        <strain evidence="24">WB101</strain>
    </source>
</reference>
<dbReference type="EC" id="6.3.2.12" evidence="5"/>
<keyword evidence="12" id="KW-0460">Magnesium</keyword>
<evidence type="ECO:0000256" key="21">
    <source>
        <dbReference type="PIRNR" id="PIRNR001563"/>
    </source>
</evidence>
<evidence type="ECO:0000256" key="20">
    <source>
        <dbReference type="ARBA" id="ARBA00049161"/>
    </source>
</evidence>
<dbReference type="PANTHER" id="PTHR11136:SF0">
    <property type="entry name" value="DIHYDROFOLATE SYNTHETASE-RELATED"/>
    <property type="match status" value="1"/>
</dbReference>
<dbReference type="InterPro" id="IPR036615">
    <property type="entry name" value="Mur_ligase_C_dom_sf"/>
</dbReference>
<dbReference type="Gene3D" id="3.90.190.20">
    <property type="entry name" value="Mur ligase, C-terminal domain"/>
    <property type="match status" value="1"/>
</dbReference>
<evidence type="ECO:0000256" key="7">
    <source>
        <dbReference type="ARBA" id="ARBA00019357"/>
    </source>
</evidence>
<gene>
    <name evidence="24" type="ORF">L6773_08970</name>
</gene>
<organism evidence="24 25">
    <name type="scientific">Rhodohalobacter sulfatireducens</name>
    <dbReference type="NCBI Taxonomy" id="2911366"/>
    <lineage>
        <taxon>Bacteria</taxon>
        <taxon>Pseudomonadati</taxon>
        <taxon>Balneolota</taxon>
        <taxon>Balneolia</taxon>
        <taxon>Balneolales</taxon>
        <taxon>Balneolaceae</taxon>
        <taxon>Rhodohalobacter</taxon>
    </lineage>
</organism>
<feature type="domain" description="Mur ligase central" evidence="23">
    <location>
        <begin position="55"/>
        <end position="256"/>
    </location>
</feature>
<dbReference type="Pfam" id="PF02875">
    <property type="entry name" value="Mur_ligase_C"/>
    <property type="match status" value="1"/>
</dbReference>
<evidence type="ECO:0000256" key="12">
    <source>
        <dbReference type="ARBA" id="ARBA00022842"/>
    </source>
</evidence>
<evidence type="ECO:0000256" key="3">
    <source>
        <dbReference type="ARBA" id="ARBA00005150"/>
    </source>
</evidence>
<sequence length="433" mass="49198">MSESITNLKEIEAFLDSIPKFSKSGKNATNFDLSRMEEFCDRLGNSQNDFKSIHVAGTNGKGTVCRMLASVYQEAGYNVGLYTSPHLVDFRERFQINAKFAESDLFIEFFDRFGEYIREKNFTYFEMTTAIAFWIFSQQKIDLAVLEVGLGGRLDATNVVDPLISVITSIGLDHTDILGHSIEKIASEKAGIIKQNKPVVIGKLPSQAKSTIQKIAKDRSAKFVTIEQLETTIQNRKITLQKEGEPVLIDAQNWKEVDTRNIAIVYKVLRVLKDQFPVSQDIFTKGIENVQLRFPRRAVFEKLSSGYNWYFDGAHNEQSVKSLTSHLISMAPASEWRVVLSFMRDKLSSEIAELWSKFDHLYLYEMEGERAATFDEMKTFFPTAKTIEFPDQIISNQFKSELVIFSGSFYFYSVVSNWMGAIASADHLNPSAL</sequence>
<evidence type="ECO:0000256" key="19">
    <source>
        <dbReference type="ARBA" id="ARBA00049035"/>
    </source>
</evidence>
<dbReference type="PIRSF" id="PIRSF001563">
    <property type="entry name" value="Folylpolyglu_synth"/>
    <property type="match status" value="1"/>
</dbReference>
<evidence type="ECO:0000256" key="5">
    <source>
        <dbReference type="ARBA" id="ARBA00013023"/>
    </source>
</evidence>
<dbReference type="InterPro" id="IPR004101">
    <property type="entry name" value="Mur_ligase_C"/>
</dbReference>
<evidence type="ECO:0000256" key="18">
    <source>
        <dbReference type="ARBA" id="ARBA00047808"/>
    </source>
</evidence>
<name>A0ABS9KCZ2_9BACT</name>
<dbReference type="RefSeq" id="WP_237853536.1">
    <property type="nucleotide sequence ID" value="NZ_JAKLWS010000009.1"/>
</dbReference>
<comment type="function">
    <text evidence="1">Functions in two distinct reactions of the de novo folate biosynthetic pathway. Catalyzes the addition of a glutamate residue to dihydropteroate (7,8-dihydropteroate or H2Pte) to form dihydrofolate (7,8-dihydrofolate monoglutamate or H2Pte-Glu). Also catalyzes successive additions of L-glutamate to tetrahydrofolate or 10-formyltetrahydrofolate or 5,10-methylenetetrahydrofolate, leading to folylpolyglutamate derivatives.</text>
</comment>
<dbReference type="InterPro" id="IPR001645">
    <property type="entry name" value="Folylpolyglutamate_synth"/>
</dbReference>
<dbReference type="PROSITE" id="PS01012">
    <property type="entry name" value="FOLYLPOLYGLU_SYNT_2"/>
    <property type="match status" value="1"/>
</dbReference>
<comment type="caution">
    <text evidence="24">The sequence shown here is derived from an EMBL/GenBank/DDBJ whole genome shotgun (WGS) entry which is preliminary data.</text>
</comment>
<feature type="domain" description="Mur ligase C-terminal" evidence="22">
    <location>
        <begin position="304"/>
        <end position="393"/>
    </location>
</feature>
<dbReference type="Gene3D" id="3.40.1190.10">
    <property type="entry name" value="Mur-like, catalytic domain"/>
    <property type="match status" value="1"/>
</dbReference>
<dbReference type="InterPro" id="IPR013221">
    <property type="entry name" value="Mur_ligase_cen"/>
</dbReference>
<evidence type="ECO:0000256" key="10">
    <source>
        <dbReference type="ARBA" id="ARBA00022741"/>
    </source>
</evidence>
<evidence type="ECO:0000256" key="15">
    <source>
        <dbReference type="ARBA" id="ARBA00030592"/>
    </source>
</evidence>
<evidence type="ECO:0000256" key="6">
    <source>
        <dbReference type="ARBA" id="ARBA00013025"/>
    </source>
</evidence>
<comment type="similarity">
    <text evidence="4 21">Belongs to the folylpolyglutamate synthase family.</text>
</comment>
<keyword evidence="13" id="KW-0289">Folate biosynthesis</keyword>
<evidence type="ECO:0000259" key="23">
    <source>
        <dbReference type="Pfam" id="PF08245"/>
    </source>
</evidence>
<dbReference type="EMBL" id="JAKLWS010000009">
    <property type="protein sequence ID" value="MCG2588695.1"/>
    <property type="molecule type" value="Genomic_DNA"/>
</dbReference>
<evidence type="ECO:0000259" key="22">
    <source>
        <dbReference type="Pfam" id="PF02875"/>
    </source>
</evidence>
<dbReference type="InterPro" id="IPR018109">
    <property type="entry name" value="Folylpolyglutamate_synth_CS"/>
</dbReference>
<comment type="pathway">
    <text evidence="3">Cofactor biosynthesis; tetrahydrofolylpolyglutamate biosynthesis.</text>
</comment>
<evidence type="ECO:0000256" key="14">
    <source>
        <dbReference type="ARBA" id="ARBA00030048"/>
    </source>
</evidence>
<dbReference type="Pfam" id="PF08245">
    <property type="entry name" value="Mur_ligase_M"/>
    <property type="match status" value="1"/>
</dbReference>
<dbReference type="EC" id="6.3.2.17" evidence="6"/>
<evidence type="ECO:0000313" key="24">
    <source>
        <dbReference type="EMBL" id="MCG2588695.1"/>
    </source>
</evidence>
<protein>
    <recommendedName>
        <fullName evidence="7">Dihydrofolate synthase/folylpolyglutamate synthase</fullName>
        <ecNumber evidence="5">6.3.2.12</ecNumber>
        <ecNumber evidence="6">6.3.2.17</ecNumber>
    </recommendedName>
    <alternativeName>
        <fullName evidence="16">Folylpoly-gamma-glutamate synthetase-dihydrofolate synthetase</fullName>
    </alternativeName>
    <alternativeName>
        <fullName evidence="14">Folylpolyglutamate synthetase</fullName>
    </alternativeName>
    <alternativeName>
        <fullName evidence="15">Tetrahydrofolylpolyglutamate synthase</fullName>
    </alternativeName>
</protein>
<evidence type="ECO:0000256" key="11">
    <source>
        <dbReference type="ARBA" id="ARBA00022840"/>
    </source>
</evidence>
<comment type="catalytic activity">
    <reaction evidence="20">
        <text>7,8-dihydropteroate + L-glutamate + ATP = 7,8-dihydrofolate + ADP + phosphate + H(+)</text>
        <dbReference type="Rhea" id="RHEA:23584"/>
        <dbReference type="ChEBI" id="CHEBI:15378"/>
        <dbReference type="ChEBI" id="CHEBI:17839"/>
        <dbReference type="ChEBI" id="CHEBI:29985"/>
        <dbReference type="ChEBI" id="CHEBI:30616"/>
        <dbReference type="ChEBI" id="CHEBI:43474"/>
        <dbReference type="ChEBI" id="CHEBI:57451"/>
        <dbReference type="ChEBI" id="CHEBI:456216"/>
        <dbReference type="EC" id="6.3.2.12"/>
    </reaction>
</comment>
<dbReference type="InterPro" id="IPR036565">
    <property type="entry name" value="Mur-like_cat_sf"/>
</dbReference>
<keyword evidence="9" id="KW-0479">Metal-binding</keyword>
<evidence type="ECO:0000256" key="2">
    <source>
        <dbReference type="ARBA" id="ARBA00004799"/>
    </source>
</evidence>
<comment type="pathway">
    <text evidence="2">Cofactor biosynthesis; tetrahydrofolate biosynthesis; 7,8-dihydrofolate from 2-amino-4-hydroxy-6-hydroxymethyl-7,8-dihydropteridine diphosphate and 4-aminobenzoate: step 2/2.</text>
</comment>
<keyword evidence="8 21" id="KW-0436">Ligase</keyword>
<evidence type="ECO:0000256" key="1">
    <source>
        <dbReference type="ARBA" id="ARBA00002714"/>
    </source>
</evidence>
<evidence type="ECO:0000313" key="25">
    <source>
        <dbReference type="Proteomes" id="UP001165366"/>
    </source>
</evidence>
<dbReference type="Proteomes" id="UP001165366">
    <property type="component" value="Unassembled WGS sequence"/>
</dbReference>
<dbReference type="NCBIfam" id="TIGR01499">
    <property type="entry name" value="folC"/>
    <property type="match status" value="1"/>
</dbReference>
<evidence type="ECO:0000256" key="16">
    <source>
        <dbReference type="ARBA" id="ARBA00032510"/>
    </source>
</evidence>
<keyword evidence="25" id="KW-1185">Reference proteome</keyword>
<dbReference type="PANTHER" id="PTHR11136">
    <property type="entry name" value="FOLYLPOLYGLUTAMATE SYNTHASE-RELATED"/>
    <property type="match status" value="1"/>
</dbReference>
<dbReference type="SUPFAM" id="SSF53623">
    <property type="entry name" value="MurD-like peptide ligases, catalytic domain"/>
    <property type="match status" value="1"/>
</dbReference>
<comment type="catalytic activity">
    <reaction evidence="19">
        <text>(6R)-5,10-methylenetetrahydrofolyl-(gamma-L-Glu)(n) + L-glutamate + ATP = (6R)-5,10-methylenetetrahydrofolyl-(gamma-L-Glu)(n+1) + ADP + phosphate + H(+)</text>
        <dbReference type="Rhea" id="RHEA:51912"/>
        <dbReference type="Rhea" id="RHEA-COMP:13257"/>
        <dbReference type="Rhea" id="RHEA-COMP:13258"/>
        <dbReference type="ChEBI" id="CHEBI:15378"/>
        <dbReference type="ChEBI" id="CHEBI:29985"/>
        <dbReference type="ChEBI" id="CHEBI:30616"/>
        <dbReference type="ChEBI" id="CHEBI:43474"/>
        <dbReference type="ChEBI" id="CHEBI:136572"/>
        <dbReference type="ChEBI" id="CHEBI:456216"/>
        <dbReference type="EC" id="6.3.2.17"/>
    </reaction>
</comment>
<evidence type="ECO:0000256" key="8">
    <source>
        <dbReference type="ARBA" id="ARBA00022598"/>
    </source>
</evidence>
<proteinExistence type="inferred from homology"/>
<comment type="catalytic activity">
    <reaction evidence="17">
        <text>(6S)-5,6,7,8-tetrahydrofolyl-(gamma-L-Glu)(n) + L-glutamate + ATP = (6S)-5,6,7,8-tetrahydrofolyl-(gamma-L-Glu)(n+1) + ADP + phosphate + H(+)</text>
        <dbReference type="Rhea" id="RHEA:10580"/>
        <dbReference type="Rhea" id="RHEA-COMP:14738"/>
        <dbReference type="Rhea" id="RHEA-COMP:14740"/>
        <dbReference type="ChEBI" id="CHEBI:15378"/>
        <dbReference type="ChEBI" id="CHEBI:29985"/>
        <dbReference type="ChEBI" id="CHEBI:30616"/>
        <dbReference type="ChEBI" id="CHEBI:43474"/>
        <dbReference type="ChEBI" id="CHEBI:141005"/>
        <dbReference type="ChEBI" id="CHEBI:456216"/>
        <dbReference type="EC" id="6.3.2.17"/>
    </reaction>
</comment>
<reference evidence="24" key="1">
    <citation type="submission" date="2022-01" db="EMBL/GenBank/DDBJ databases">
        <authorList>
            <person name="Wang Y."/>
        </authorList>
    </citation>
    <scope>NUCLEOTIDE SEQUENCE</scope>
    <source>
        <strain evidence="24">WB101</strain>
    </source>
</reference>
<accession>A0ABS9KCZ2</accession>
<keyword evidence="11 21" id="KW-0067">ATP-binding</keyword>
<dbReference type="SUPFAM" id="SSF53244">
    <property type="entry name" value="MurD-like peptide ligases, peptide-binding domain"/>
    <property type="match status" value="1"/>
</dbReference>
<evidence type="ECO:0000256" key="17">
    <source>
        <dbReference type="ARBA" id="ARBA00047493"/>
    </source>
</evidence>
<keyword evidence="10 21" id="KW-0547">Nucleotide-binding</keyword>